<accession>A0A8J4FYK7</accession>
<evidence type="ECO:0000313" key="3">
    <source>
        <dbReference type="EMBL" id="GIM15901.1"/>
    </source>
</evidence>
<keyword evidence="4" id="KW-1185">Reference proteome</keyword>
<dbReference type="OrthoDB" id="3232438at2759"/>
<dbReference type="EMBL" id="BNCQ01000070">
    <property type="protein sequence ID" value="GIM15901.1"/>
    <property type="molecule type" value="Genomic_DNA"/>
</dbReference>
<organism evidence="2 4">
    <name type="scientific">Volvox reticuliferus</name>
    <dbReference type="NCBI Taxonomy" id="1737510"/>
    <lineage>
        <taxon>Eukaryota</taxon>
        <taxon>Viridiplantae</taxon>
        <taxon>Chlorophyta</taxon>
        <taxon>core chlorophytes</taxon>
        <taxon>Chlorophyceae</taxon>
        <taxon>CS clade</taxon>
        <taxon>Chlamydomonadales</taxon>
        <taxon>Volvocaceae</taxon>
        <taxon>Volvox</taxon>
    </lineage>
</organism>
<feature type="region of interest" description="Disordered" evidence="1">
    <location>
        <begin position="257"/>
        <end position="280"/>
    </location>
</feature>
<evidence type="ECO:0000313" key="2">
    <source>
        <dbReference type="EMBL" id="GIL91916.1"/>
    </source>
</evidence>
<dbReference type="InterPro" id="IPR041078">
    <property type="entry name" value="Plavaka"/>
</dbReference>
<protein>
    <submittedName>
        <fullName evidence="2">Uncharacterized protein</fullName>
    </submittedName>
</protein>
<dbReference type="EMBL" id="BNCP01000071">
    <property type="protein sequence ID" value="GIL91916.1"/>
    <property type="molecule type" value="Genomic_DNA"/>
</dbReference>
<evidence type="ECO:0000313" key="4">
    <source>
        <dbReference type="Proteomes" id="UP000747110"/>
    </source>
</evidence>
<dbReference type="Proteomes" id="UP000747110">
    <property type="component" value="Unassembled WGS sequence"/>
</dbReference>
<dbReference type="AlphaFoldDB" id="A0A8J4FYK7"/>
<gene>
    <name evidence="2" type="ORF">Vretifemale_19611</name>
    <name evidence="3" type="ORF">Vretimale_18636</name>
</gene>
<evidence type="ECO:0000256" key="1">
    <source>
        <dbReference type="SAM" id="MobiDB-lite"/>
    </source>
</evidence>
<comment type="caution">
    <text evidence="2">The sequence shown here is derived from an EMBL/GenBank/DDBJ whole genome shotgun (WGS) entry which is preliminary data.</text>
</comment>
<reference evidence="2" key="1">
    <citation type="journal article" date="2021" name="Proc. Natl. Acad. Sci. U.S.A.">
        <title>Three genomes in the algal genus Volvox reveal the fate of a haploid sex-determining region after a transition to homothallism.</title>
        <authorList>
            <person name="Yamamoto K."/>
            <person name="Hamaji T."/>
            <person name="Kawai-Toyooka H."/>
            <person name="Matsuzaki R."/>
            <person name="Takahashi F."/>
            <person name="Nishimura Y."/>
            <person name="Kawachi M."/>
            <person name="Noguchi H."/>
            <person name="Minakuchi Y."/>
            <person name="Umen J.G."/>
            <person name="Toyoda A."/>
            <person name="Nozaki H."/>
        </authorList>
    </citation>
    <scope>NUCLEOTIDE SEQUENCE</scope>
    <source>
        <strain evidence="3">NIES-3785</strain>
        <strain evidence="2">NIES-3786</strain>
    </source>
</reference>
<sequence length="797" mass="89651">MCAANKISTLLSLISKLPGGAYKPSVNGAREMYANVQTYRMGQEFEHIDISKQLGLNEKLVVSVLRDPIAEVQRMLADPRGKAVLRSKLVMDADGQRVYNEMWTAEKWFTDQATWAGQSPIVYVMIWSDKMNYDKAGRQTGHPLTISLGNHPVEFQRTSGGTSIIAMLPRVLPREGESKDSDSFRALKRRVLQAALEVVLKPFKDASQRLLTMRDSTGKHQECRLTLGAFIADLQEQWDALGLRHFRDVSTLATKEDVGNPDSTPALRRESDMQQALRGKPTQKELTELGLTGEEVAFWGFAHTDVYQCVPADTLHQCFNGISLHLVEALKMCIEQSCRSRKDNLFARIRDRMCSYRQLFHGERIPKDSLWAEKTCAEERKAMMRFLGIALHPLDGLPCGLPAFFTAYARYIQLRDMPQHTTGSLALLEELVFQLQEDILRLFGKYKNWASIPKFLHMRKYADDIRRYGMTDLTTTGPKESYNKTLRAAWEFTNKRHSNLQEQVVEKLGVLKPLGPGCEVDSADNARAEVIHSKKHHMGRTGLTLPWQEACDKICTAGGAIASDGAKYLPVCLSNHLKDAWGLHKSQLELCQVTFRRVCYLYFAPYDTVTYVRGGRIAGALFSNNTQPTVCDVSMRSDEDGAWYGRVQLLLSVTHEMKKLDLLYIRWFTAPEEEWNRELNLRPLQWHRRPGAPSESYGCIPLEAVCIERVCIVRIPRQVAGKRGSAGAAGTDARDDEITSQFVLNTLVGPPPEELLPVVPDEIADTVRQEVKELGLCPSQASARLAAVMAAEECKAS</sequence>
<dbReference type="Proteomes" id="UP000722791">
    <property type="component" value="Unassembled WGS sequence"/>
</dbReference>
<proteinExistence type="predicted"/>
<name>A0A8J4FYK7_9CHLO</name>
<dbReference type="Pfam" id="PF18759">
    <property type="entry name" value="Plavaka"/>
    <property type="match status" value="1"/>
</dbReference>